<reference evidence="2 3" key="1">
    <citation type="submission" date="2024-02" db="EMBL/GenBank/DDBJ databases">
        <title>Full genome sequence of Nocardioides kribbensis.</title>
        <authorList>
            <person name="Poletto B.L."/>
            <person name="Silva G."/>
            <person name="Galante D."/>
            <person name="Campos K.R."/>
            <person name="Santos M.B.N."/>
            <person name="Sacchi C.T."/>
        </authorList>
    </citation>
    <scope>NUCLEOTIDE SEQUENCE [LARGE SCALE GENOMIC DNA]</scope>
    <source>
        <strain evidence="2 3">O4R</strain>
    </source>
</reference>
<accession>A0ABV1NX05</accession>
<dbReference type="Proteomes" id="UP001482520">
    <property type="component" value="Unassembled WGS sequence"/>
</dbReference>
<protein>
    <submittedName>
        <fullName evidence="2">Uncharacterized protein</fullName>
    </submittedName>
</protein>
<evidence type="ECO:0000313" key="3">
    <source>
        <dbReference type="Proteomes" id="UP001482520"/>
    </source>
</evidence>
<proteinExistence type="predicted"/>
<dbReference type="EMBL" id="JBEGDP010000005">
    <property type="protein sequence ID" value="MEQ7847038.1"/>
    <property type="molecule type" value="Genomic_DNA"/>
</dbReference>
<dbReference type="RefSeq" id="WP_349804234.1">
    <property type="nucleotide sequence ID" value="NZ_JBEGDP010000005.1"/>
</dbReference>
<evidence type="ECO:0000313" key="2">
    <source>
        <dbReference type="EMBL" id="MEQ7847038.1"/>
    </source>
</evidence>
<keyword evidence="3" id="KW-1185">Reference proteome</keyword>
<gene>
    <name evidence="2" type="ORF">V6R90_07080</name>
</gene>
<name>A0ABV1NX05_9ACTN</name>
<feature type="compositionally biased region" description="Basic and acidic residues" evidence="1">
    <location>
        <begin position="34"/>
        <end position="54"/>
    </location>
</feature>
<evidence type="ECO:0000256" key="1">
    <source>
        <dbReference type="SAM" id="MobiDB-lite"/>
    </source>
</evidence>
<sequence length="64" mass="7188">MATAGDTAGDLPAETAWQRRKRLAEIFGDALPETTRDERDASGERERRDGDTWLREQVPPHHGS</sequence>
<comment type="caution">
    <text evidence="2">The sequence shown here is derived from an EMBL/GenBank/DDBJ whole genome shotgun (WGS) entry which is preliminary data.</text>
</comment>
<organism evidence="2 3">
    <name type="scientific">Nocardioides kribbensis</name>
    <dbReference type="NCBI Taxonomy" id="305517"/>
    <lineage>
        <taxon>Bacteria</taxon>
        <taxon>Bacillati</taxon>
        <taxon>Actinomycetota</taxon>
        <taxon>Actinomycetes</taxon>
        <taxon>Propionibacteriales</taxon>
        <taxon>Nocardioidaceae</taxon>
        <taxon>Nocardioides</taxon>
    </lineage>
</organism>
<feature type="region of interest" description="Disordered" evidence="1">
    <location>
        <begin position="27"/>
        <end position="64"/>
    </location>
</feature>